<proteinExistence type="predicted"/>
<keyword evidence="2" id="KW-1185">Reference proteome</keyword>
<protein>
    <submittedName>
        <fullName evidence="1">Uncharacterized protein</fullName>
    </submittedName>
</protein>
<gene>
    <name evidence="1" type="ORF">DPEC_G00301940</name>
</gene>
<dbReference type="Proteomes" id="UP001157502">
    <property type="component" value="Chromosome 28"/>
</dbReference>
<sequence length="124" mass="12886">MQGVRENIKPRSPSLASVCCSTYLDNSREASGDSSRQSSLPAVTFLLFTRQHTAVQCGCFKGFRGGPAFQTGVSNSVPGSSSVRFPAAAENPPGHGVGFVFVAAYVNGPGGIPDRAVLPTAVRI</sequence>
<organism evidence="1 2">
    <name type="scientific">Dallia pectoralis</name>
    <name type="common">Alaska blackfish</name>
    <dbReference type="NCBI Taxonomy" id="75939"/>
    <lineage>
        <taxon>Eukaryota</taxon>
        <taxon>Metazoa</taxon>
        <taxon>Chordata</taxon>
        <taxon>Craniata</taxon>
        <taxon>Vertebrata</taxon>
        <taxon>Euteleostomi</taxon>
        <taxon>Actinopterygii</taxon>
        <taxon>Neopterygii</taxon>
        <taxon>Teleostei</taxon>
        <taxon>Protacanthopterygii</taxon>
        <taxon>Esociformes</taxon>
        <taxon>Umbridae</taxon>
        <taxon>Dallia</taxon>
    </lineage>
</organism>
<accession>A0ACC2FH14</accession>
<comment type="caution">
    <text evidence="1">The sequence shown here is derived from an EMBL/GenBank/DDBJ whole genome shotgun (WGS) entry which is preliminary data.</text>
</comment>
<name>A0ACC2FH14_DALPE</name>
<evidence type="ECO:0000313" key="2">
    <source>
        <dbReference type="Proteomes" id="UP001157502"/>
    </source>
</evidence>
<evidence type="ECO:0000313" key="1">
    <source>
        <dbReference type="EMBL" id="KAJ7990587.1"/>
    </source>
</evidence>
<reference evidence="1" key="1">
    <citation type="submission" date="2021-05" db="EMBL/GenBank/DDBJ databases">
        <authorList>
            <person name="Pan Q."/>
            <person name="Jouanno E."/>
            <person name="Zahm M."/>
            <person name="Klopp C."/>
            <person name="Cabau C."/>
            <person name="Louis A."/>
            <person name="Berthelot C."/>
            <person name="Parey E."/>
            <person name="Roest Crollius H."/>
            <person name="Montfort J."/>
            <person name="Robinson-Rechavi M."/>
            <person name="Bouchez O."/>
            <person name="Lampietro C."/>
            <person name="Lopez Roques C."/>
            <person name="Donnadieu C."/>
            <person name="Postlethwait J."/>
            <person name="Bobe J."/>
            <person name="Dillon D."/>
            <person name="Chandos A."/>
            <person name="von Hippel F."/>
            <person name="Guiguen Y."/>
        </authorList>
    </citation>
    <scope>NUCLEOTIDE SEQUENCE</scope>
    <source>
        <strain evidence="1">YG-Jan2019</strain>
    </source>
</reference>
<dbReference type="EMBL" id="CM055755">
    <property type="protein sequence ID" value="KAJ7990587.1"/>
    <property type="molecule type" value="Genomic_DNA"/>
</dbReference>